<organism evidence="1">
    <name type="scientific">Siphoviridae sp. ctBmU27</name>
    <dbReference type="NCBI Taxonomy" id="2826189"/>
    <lineage>
        <taxon>Viruses</taxon>
        <taxon>Duplodnaviria</taxon>
        <taxon>Heunggongvirae</taxon>
        <taxon>Uroviricota</taxon>
        <taxon>Caudoviricetes</taxon>
    </lineage>
</organism>
<evidence type="ECO:0000313" key="1">
    <source>
        <dbReference type="EMBL" id="DAD91340.1"/>
    </source>
</evidence>
<reference evidence="1" key="1">
    <citation type="journal article" date="2021" name="Proc. Natl. Acad. Sci. U.S.A.">
        <title>A Catalog of Tens of Thousands of Viruses from Human Metagenomes Reveals Hidden Associations with Chronic Diseases.</title>
        <authorList>
            <person name="Tisza M.J."/>
            <person name="Buck C.B."/>
        </authorList>
    </citation>
    <scope>NUCLEOTIDE SEQUENCE</scope>
    <source>
        <strain evidence="1">CtBmU27</strain>
    </source>
</reference>
<sequence length="46" mass="5150">MPFIDNLQTFGYPPELNVLYASCRMTAVAVTVLVFAAESCVYEYVI</sequence>
<accession>A0A8S5NA64</accession>
<protein>
    <submittedName>
        <fullName evidence="1">Uncharacterized protein</fullName>
    </submittedName>
</protein>
<proteinExistence type="predicted"/>
<name>A0A8S5NA64_9CAUD</name>
<dbReference type="EMBL" id="BK015110">
    <property type="protein sequence ID" value="DAD91340.1"/>
    <property type="molecule type" value="Genomic_DNA"/>
</dbReference>